<accession>A0ABV6NJM0</accession>
<sequence>MERPTIKDFETLLETGHDIEFFYKGEKYTIINVGVFISLSKYESNNYQEFSSTKELIFNANIDNFKIVDIWDEIEISYIY</sequence>
<organism evidence="1 2">
    <name type="scientific">Halalkalibacter alkalisediminis</name>
    <dbReference type="NCBI Taxonomy" id="935616"/>
    <lineage>
        <taxon>Bacteria</taxon>
        <taxon>Bacillati</taxon>
        <taxon>Bacillota</taxon>
        <taxon>Bacilli</taxon>
        <taxon>Bacillales</taxon>
        <taxon>Bacillaceae</taxon>
        <taxon>Halalkalibacter</taxon>
    </lineage>
</organism>
<evidence type="ECO:0000313" key="2">
    <source>
        <dbReference type="Proteomes" id="UP001589833"/>
    </source>
</evidence>
<name>A0ABV6NJM0_9BACI</name>
<evidence type="ECO:0000313" key="1">
    <source>
        <dbReference type="EMBL" id="MFC0560965.1"/>
    </source>
</evidence>
<dbReference type="Proteomes" id="UP001589833">
    <property type="component" value="Unassembled WGS sequence"/>
</dbReference>
<proteinExistence type="predicted"/>
<reference evidence="1 2" key="1">
    <citation type="submission" date="2024-09" db="EMBL/GenBank/DDBJ databases">
        <authorList>
            <person name="Sun Q."/>
            <person name="Mori K."/>
        </authorList>
    </citation>
    <scope>NUCLEOTIDE SEQUENCE [LARGE SCALE GENOMIC DNA]</scope>
    <source>
        <strain evidence="1 2">NCAIM B.02301</strain>
    </source>
</reference>
<protein>
    <submittedName>
        <fullName evidence="1">Uncharacterized protein</fullName>
    </submittedName>
</protein>
<gene>
    <name evidence="1" type="ORF">ACFFH4_18630</name>
</gene>
<dbReference type="RefSeq" id="WP_273848467.1">
    <property type="nucleotide sequence ID" value="NZ_JAQQWT010000098.1"/>
</dbReference>
<keyword evidence="2" id="KW-1185">Reference proteome</keyword>
<comment type="caution">
    <text evidence="1">The sequence shown here is derived from an EMBL/GenBank/DDBJ whole genome shotgun (WGS) entry which is preliminary data.</text>
</comment>
<dbReference type="EMBL" id="JBHLTR010000053">
    <property type="protein sequence ID" value="MFC0560965.1"/>
    <property type="molecule type" value="Genomic_DNA"/>
</dbReference>